<feature type="compositionally biased region" description="Basic residues" evidence="1">
    <location>
        <begin position="25"/>
        <end position="34"/>
    </location>
</feature>
<reference evidence="2 3" key="1">
    <citation type="submission" date="2023-11" db="EMBL/GenBank/DDBJ databases">
        <title>Dfirmibasis_genome.</title>
        <authorList>
            <person name="Edelbroek B."/>
            <person name="Kjellin J."/>
            <person name="Jerlstrom-Hultqvist J."/>
            <person name="Soderbom F."/>
        </authorList>
    </citation>
    <scope>NUCLEOTIDE SEQUENCE [LARGE SCALE GENOMIC DNA]</scope>
    <source>
        <strain evidence="2 3">TNS-C-14</strain>
    </source>
</reference>
<proteinExistence type="predicted"/>
<dbReference type="EMBL" id="JAVFKY010000001">
    <property type="protein sequence ID" value="KAK5582209.1"/>
    <property type="molecule type" value="Genomic_DNA"/>
</dbReference>
<organism evidence="2 3">
    <name type="scientific">Dictyostelium firmibasis</name>
    <dbReference type="NCBI Taxonomy" id="79012"/>
    <lineage>
        <taxon>Eukaryota</taxon>
        <taxon>Amoebozoa</taxon>
        <taxon>Evosea</taxon>
        <taxon>Eumycetozoa</taxon>
        <taxon>Dictyostelia</taxon>
        <taxon>Dictyosteliales</taxon>
        <taxon>Dictyosteliaceae</taxon>
        <taxon>Dictyostelium</taxon>
    </lineage>
</organism>
<evidence type="ECO:0000313" key="2">
    <source>
        <dbReference type="EMBL" id="KAK5582209.1"/>
    </source>
</evidence>
<accession>A0AAN7TYH7</accession>
<comment type="caution">
    <text evidence="2">The sequence shown here is derived from an EMBL/GenBank/DDBJ whole genome shotgun (WGS) entry which is preliminary data.</text>
</comment>
<feature type="region of interest" description="Disordered" evidence="1">
    <location>
        <begin position="1"/>
        <end position="97"/>
    </location>
</feature>
<feature type="compositionally biased region" description="Pro residues" evidence="1">
    <location>
        <begin position="1"/>
        <end position="11"/>
    </location>
</feature>
<evidence type="ECO:0000313" key="3">
    <source>
        <dbReference type="Proteomes" id="UP001344447"/>
    </source>
</evidence>
<name>A0AAN7TYH7_9MYCE</name>
<gene>
    <name evidence="2" type="ORF">RB653_003792</name>
</gene>
<feature type="compositionally biased region" description="Basic and acidic residues" evidence="1">
    <location>
        <begin position="59"/>
        <end position="77"/>
    </location>
</feature>
<evidence type="ECO:0000256" key="1">
    <source>
        <dbReference type="SAM" id="MobiDB-lite"/>
    </source>
</evidence>
<protein>
    <submittedName>
        <fullName evidence="2">Uncharacterized protein</fullName>
    </submittedName>
</protein>
<dbReference type="Proteomes" id="UP001344447">
    <property type="component" value="Unassembled WGS sequence"/>
</dbReference>
<keyword evidence="3" id="KW-1185">Reference proteome</keyword>
<dbReference type="AlphaFoldDB" id="A0AAN7TYH7"/>
<sequence>MLSPQPQPEIVPLPAMKVGGDHGMRVSKPKHTKVVHSPPPRTQFATGLDPTPLSPTLDGNDKSEKKETNQERERKYTPEPTASESHKTQSRPLNQPR</sequence>